<proteinExistence type="inferred from homology"/>
<evidence type="ECO:0000313" key="9">
    <source>
        <dbReference type="RefSeq" id="XP_026493023.2"/>
    </source>
</evidence>
<evidence type="ECO:0000313" key="10">
    <source>
        <dbReference type="RefSeq" id="XP_026493024.2"/>
    </source>
</evidence>
<feature type="transmembrane region" description="Helical" evidence="6">
    <location>
        <begin position="160"/>
        <end position="177"/>
    </location>
</feature>
<sequence length="391" mass="44560">MVEISKHLFESTCRDVHCSVLLHPWSRSCWTSSFSTYGNSLVGSAKFYLIVHLAQNLMKGKKMLKRKELMKAGEYYVRSTLLGALISGTCVSFGCLLRWILGKQFTYYTYFLIPNTINGLFILLEPPKRRGLVINLFCNLAIEYWMRTLEVNKMISLTKSKQTFLFMTGSALLFYLMRLEGDRTKRTPLLWLFTPEKVRRKTDESKDVCPHTGPCSRHILKGALTYFGVGFGFTIARILLPRMSSPLKALCSLRRSHLNMGLFFASYIGIYRAVICYLCRKQGYDSALYALPAGYLAGLSFLFKPSLGFAIASLTGAFKLYVTILYEKKVLPENVPLSLMLYCFCQGILFHSRIMHSDVCPQYIFKVMNSVTNGRTEIIFNNLLEVIKSAT</sequence>
<gene>
    <name evidence="9 10 11" type="primary">LOC113398484</name>
</gene>
<dbReference type="Pfam" id="PF15982">
    <property type="entry name" value="TMEM135_C_rich"/>
    <property type="match status" value="1"/>
</dbReference>
<feature type="transmembrane region" description="Helical" evidence="6">
    <location>
        <begin position="260"/>
        <end position="279"/>
    </location>
</feature>
<feature type="transmembrane region" description="Helical" evidence="6">
    <location>
        <begin position="34"/>
        <end position="54"/>
    </location>
</feature>
<keyword evidence="4 6" id="KW-1133">Transmembrane helix</keyword>
<evidence type="ECO:0000313" key="11">
    <source>
        <dbReference type="RefSeq" id="XP_064072603.1"/>
    </source>
</evidence>
<dbReference type="OMA" id="MAWLGCY"/>
<feature type="transmembrane region" description="Helical" evidence="6">
    <location>
        <begin position="107"/>
        <end position="124"/>
    </location>
</feature>
<comment type="subcellular location">
    <subcellularLocation>
        <location evidence="1">Endomembrane system</location>
        <topology evidence="1">Multi-pass membrane protein</topology>
    </subcellularLocation>
</comment>
<feature type="transmembrane region" description="Helical" evidence="6">
    <location>
        <begin position="75"/>
        <end position="101"/>
    </location>
</feature>
<dbReference type="GeneID" id="113398484"/>
<dbReference type="Proteomes" id="UP001652626">
    <property type="component" value="Chromosome 12"/>
</dbReference>
<dbReference type="GO" id="GO:0012505">
    <property type="term" value="C:endomembrane system"/>
    <property type="evidence" value="ECO:0007669"/>
    <property type="project" value="UniProtKB-SubCell"/>
</dbReference>
<dbReference type="RefSeq" id="XP_026493023.2">
    <property type="nucleotide sequence ID" value="XM_026637238.2"/>
</dbReference>
<accession>A0A8B8I7I0</accession>
<evidence type="ECO:0000256" key="3">
    <source>
        <dbReference type="ARBA" id="ARBA00022692"/>
    </source>
</evidence>
<name>A0A8B8I7I0_VANTA</name>
<keyword evidence="8" id="KW-1185">Reference proteome</keyword>
<feature type="transmembrane region" description="Helical" evidence="6">
    <location>
        <begin position="223"/>
        <end position="240"/>
    </location>
</feature>
<feature type="transmembrane region" description="Helical" evidence="6">
    <location>
        <begin position="286"/>
        <end position="303"/>
    </location>
</feature>
<evidence type="ECO:0000256" key="5">
    <source>
        <dbReference type="ARBA" id="ARBA00023136"/>
    </source>
</evidence>
<feature type="domain" description="Transmembrane protein 135 N-terminal" evidence="7">
    <location>
        <begin position="18"/>
        <end position="146"/>
    </location>
</feature>
<comment type="similarity">
    <text evidence="2">Belongs to the TMEM135 family.</text>
</comment>
<organism evidence="8 10">
    <name type="scientific">Vanessa tameamea</name>
    <name type="common">Kamehameha butterfly</name>
    <dbReference type="NCBI Taxonomy" id="334116"/>
    <lineage>
        <taxon>Eukaryota</taxon>
        <taxon>Metazoa</taxon>
        <taxon>Ecdysozoa</taxon>
        <taxon>Arthropoda</taxon>
        <taxon>Hexapoda</taxon>
        <taxon>Insecta</taxon>
        <taxon>Pterygota</taxon>
        <taxon>Neoptera</taxon>
        <taxon>Endopterygota</taxon>
        <taxon>Lepidoptera</taxon>
        <taxon>Glossata</taxon>
        <taxon>Ditrysia</taxon>
        <taxon>Papilionoidea</taxon>
        <taxon>Nymphalidae</taxon>
        <taxon>Nymphalinae</taxon>
        <taxon>Vanessa</taxon>
    </lineage>
</organism>
<dbReference type="PANTHER" id="PTHR12459">
    <property type="entry name" value="TRANSMEMBRANE PROTEIN 135-RELATED"/>
    <property type="match status" value="1"/>
</dbReference>
<evidence type="ECO:0000259" key="7">
    <source>
        <dbReference type="Pfam" id="PF15982"/>
    </source>
</evidence>
<evidence type="ECO:0000313" key="8">
    <source>
        <dbReference type="Proteomes" id="UP001652626"/>
    </source>
</evidence>
<dbReference type="RefSeq" id="XP_026493024.2">
    <property type="nucleotide sequence ID" value="XM_026637239.2"/>
</dbReference>
<dbReference type="OrthoDB" id="291792at2759"/>
<reference evidence="9 10" key="1">
    <citation type="submission" date="2025-05" db="UniProtKB">
        <authorList>
            <consortium name="RefSeq"/>
        </authorList>
    </citation>
    <scope>IDENTIFICATION</scope>
    <source>
        <tissue evidence="9 10">Whole body</tissue>
    </source>
</reference>
<dbReference type="AlphaFoldDB" id="A0A8B8I7I0"/>
<evidence type="ECO:0000256" key="6">
    <source>
        <dbReference type="SAM" id="Phobius"/>
    </source>
</evidence>
<dbReference type="PANTHER" id="PTHR12459:SF15">
    <property type="entry name" value="TRANSMEMBRANE PROTEIN 135"/>
    <property type="match status" value="1"/>
</dbReference>
<keyword evidence="5 6" id="KW-0472">Membrane</keyword>
<protein>
    <submittedName>
        <fullName evidence="9 10">Transmembrane protein 135-like</fullName>
    </submittedName>
</protein>
<evidence type="ECO:0000256" key="2">
    <source>
        <dbReference type="ARBA" id="ARBA00008924"/>
    </source>
</evidence>
<feature type="transmembrane region" description="Helical" evidence="6">
    <location>
        <begin position="131"/>
        <end position="148"/>
    </location>
</feature>
<evidence type="ECO:0000256" key="4">
    <source>
        <dbReference type="ARBA" id="ARBA00022989"/>
    </source>
</evidence>
<dbReference type="InterPro" id="IPR026749">
    <property type="entry name" value="Tmem135"/>
</dbReference>
<keyword evidence="3 6" id="KW-0812">Transmembrane</keyword>
<dbReference type="RefSeq" id="XP_064072603.1">
    <property type="nucleotide sequence ID" value="XM_064216533.1"/>
</dbReference>
<dbReference type="InterPro" id="IPR031926">
    <property type="entry name" value="TMEM135_N"/>
</dbReference>
<evidence type="ECO:0000256" key="1">
    <source>
        <dbReference type="ARBA" id="ARBA00004127"/>
    </source>
</evidence>